<keyword evidence="12" id="KW-0206">Cytoskeleton</keyword>
<dbReference type="SMART" id="SM00033">
    <property type="entry name" value="CH"/>
    <property type="match status" value="2"/>
</dbReference>
<evidence type="ECO:0000256" key="3">
    <source>
        <dbReference type="ARBA" id="ARBA00004245"/>
    </source>
</evidence>
<dbReference type="PROSITE" id="PS00020">
    <property type="entry name" value="ACTININ_2"/>
    <property type="match status" value="1"/>
</dbReference>
<dbReference type="GO" id="GO:0051015">
    <property type="term" value="F:actin filament binding"/>
    <property type="evidence" value="ECO:0007669"/>
    <property type="project" value="TreeGrafter"/>
</dbReference>
<dbReference type="KEGG" id="api:100165351"/>
<feature type="coiled-coil region" evidence="14">
    <location>
        <begin position="3749"/>
        <end position="3783"/>
    </location>
</feature>
<feature type="domain" description="Calponin-homology (CH)" evidence="16">
    <location>
        <begin position="162"/>
        <end position="269"/>
    </location>
</feature>
<evidence type="ECO:0000256" key="6">
    <source>
        <dbReference type="ARBA" id="ARBA00022692"/>
    </source>
</evidence>
<dbReference type="InterPro" id="IPR018159">
    <property type="entry name" value="Spectrin/alpha-actinin"/>
</dbReference>
<sequence>MDRPKRPFFSLKTPKKDEPSSQDKVPTKKSFKDKVDFFEKSTDSKDSLQDAAVGGEGLRDGSGDETFEEVLEERDIYTKDGRKKGKMAIVNMVTVHKSVKTISSPEASPVIKHSLSFDREGSISRSSSRDSLSSPNTWRKSFVGTRSQFDLHIEEIKNEQERVQKKTFVNWINSYLSQRIPPLKIDDLIEDLKDGTKLLALLEVLSGERLAIERGRNMRRPHFLSNVNSAIQFLQSKRIKLVNINSADIVDGRPPIVLGLIWTIILYFQIEENTKGLSSLNYSFSGSTSSLESVRSPTMEINRKADGAKKTLLKWVGTVIPKESNIKVKDFGPSWRDGIAFLTIIDTIQTNLIDITTLRNETNRTRLETAFNVAEQDLGIARLLDPEDVDVDRPDERSVMTYVAQFVHKYPEVRSESGESIDKIQKDYNLLLTWLTEKTQYLSWSQNLSQDFSEFSEAQDEIVSMSHLYNRLKKICNSGSSISISAQSWKELEKLWTLLDNLMKHWQWQLDLYLPEPFKVIGEWITKAEQLINDNNIPSIMNEETAVIISRKLEDHKTFFADLPEVQQKFNELLLKTKNQNREVNDLSRRLNNIQVDSHKRRTHLKFLEHKCCLIAFLNLTENKLKAWTVKYGRHQDVLQLLEKYNNFVIGNNIFQEFNKAFIDMQNVVQEYKHECRIEYKETVAIEKFMKQTAEQWKSIAMELRCAQSMLEEVIAYWRRWKSLSEDMKAWLLDAVKKINLPHEQRIDFFQDIGVWKEKYELLNDTVSFLIATCEDSICAELKQEFQSITATWESIFLKAKDYMHSGDMIRNRKEYLEGLDTLHKWNIQAEQIMSSIHLSSSQKIKDYLGDIQSLQSQLDQMDDLFKAISKKFQVLIKDLTRDEVNEMMLCVKREKESLVNIRASIPVHLNALHHMLVQYDALETGQQEINHWLNNCEEFLSTLKLSKSQKELHEDIEYLKSIVVRMSYYQSMLSSKNKIFQSIIKSIQPEKDQGNNSEFVQTMADLNAKFSRITQECQQWDMKLQQTLRCWHNFIEIEKVILDWIETSKQLFLEEQTSSRQNLESQKGYFEYSNNNKWIAELENVEGELLRCILPSEQETIRNRSKAIKLKYQECLNMVPAYIKRVEFKINEITFNQCINEAEKELNIEQQMFSRNENVNLILKRNIEYFDNGMIVKELKSCLNNMSVESKKISNPSIDSSLIKSINRFESIEKRTAEMRQKCKQIPNQFQDYKSKFDSLEKWMNAVDISVERLLKGLLNDEEFEKEKSIFQEICRDVDSKRDDMKWMVQVLDSLLPYVSDEQQQVEQKNLEELIGRYKHLIPTIDMTITKTEMYTKCFIYKKEVTEIGKMLENAKDEQLLNKGESLDDLSELIKNQEQIIERLEKQRIIVMSTLQRGKQLVKNSASVPNFIPQLVSKLETDWSFVYNDSIDKFNKLKNAQRLLIDYTKTKNEVMEIIKKAENELKTVSDDNKHNSQEISMQLRSKQELSLALREAAENMLNKLRDISQNLHIPEKEFAIENEISVIENKLTETIQTVDKETQRLEKLSIKLCELDSGLNKIHVWSVESAPAVIERIQQDQTNPEVKARGIEEVQDELQKQRNSLERLTEDLHSFEKESDTNETQKLRQDLDEVRMSILNLECNTNRKNEEINIDLNEWQVHKAKLEEIRPWLENAEKKINTDHIKPITLQMANDWLKNTQLINLECQEKIENLKTITSENKTAVILNEVDAIQSRCISVQSSAVQQTTRLQRLLFNWNELNEKVLKIEEKLNQPLLSELKELIINQSISEDLLEKKLMEHKALTQELNECLSDISSLSQNLNGLNQHFTIETTSDIKEKLSTLKTKNNEYLKIMHGQMQTISNIISDKKEHEIKVNTFCEWLNELDSKVNKCNIVPSTSIEEILKKLHTFTEEHMEKQSLFTEIEDDFKHFDDNVSVQQSIMQFKELQDLMQKKKIVLEKANEFFIWNETLLEKLKHAEFQFDTNQDKINLINDISACSEEVDQWKNNIDSIEHLLQQSKTTIPGLSIADQFKQLQLKLEQIQGKLKAKEENEQKVKDCQKMVSEINDKLVKQIKIVESKVDDHVLALKSWKDISLVIPKLQKLKDTSELVEQLKTLEKEGEVLTQLDKSSSLFIQNILLDINAELINLKTKTEQSIANLTELNDNWLNMNDIKNKIKTTKEECKTILESIETPNDLTEAQIIEDKYNKALKQSTALLDVLPVVEESVQKMVTLAENYPQLNVNKFNQIYKKDLESLEKYHADLKENAEIAHSQQVIWKQVNQTKDSILQWLSDVNVELLDCTNNLDDIEKIKNKLVKYSEEKELNLDLKNNLAEKINKLQKLNGNKPIITLDSLSALINDQFDAVESIACNLVRLITAFSQREEAIRAEIKKRTSEINQIRENVNKCDNLNNELDTLLINLKSCQKCKNELIKMNLNIDTVNHSVSEMTETFPIIAESTAIKELKSLKKRYESVVQQVDKVETTLMTYLKKHLEDDLNNLLHSIKSIDEKLTWCKPEEEIEKEQIEVKLVSVEGIKGNLSVIKEQKSKIDHVLEYLNQYSSSDVNLEELSNNDELLSVNLENTEKQINERKEALEKLINFWVEYQKYLDNILPLVNILENDIKMSVEIPIDMNSINIMEENVNKFKFNVDTAKQFLNELESCVENIKSIDSKSTLDNQAIKIKRKLDSYQNSIGKCLERIDHLKEMKIEFNVSFEKANKLIKELNNKLKSIETTQPAGKKSIQNAQSDLGIMKNLNKQLEESQQLVNDTVSKGECMYPDITMENREEIRSKVKQLRLACENLNDECGNITKTIENILVQKSSFDESCNQIQNWLHETEEKFNDSKRIKKNNIIDKKTNCNNLKTLKQDLIAYKDNINQLKEKVTQLNEPDTDLKLKDFFKKYDSIASGVNKCLKLNETHLKNHELYLENVEIFKNYLKVLQDEYSVAVNNVSETESDVFMNIIGHKSEGESLLEKCREIGNTVLKETDVDGKTAIQNELDEIKINWESLMLNCENTSKMLNQKQNQNDKILTKIENLDKYLKSIETQIKDRSLKNSLVSKQQYLEKLKQFDEDITKKHKEILEIQSETIEVSPNVNSAIMSLIKTYQSVKTRTKESILRYENFVREHQHFDSSYEEFTGLVKCLTEELNNYSEVVGDLGFLQARQKKLLAMSDSKCQQSVQYESLVNMAEKLYAQTSPDGREIIRQNMKDLRNAWESVSETLQSSLSKLDNCLLQFAEFSLSQEQLTKWLKNIEQAMQQHTETKATLQEKKAQLQNHVVINQEILSHQNLVQSVCEKAQELVNQTKDNTLNTYLESIKNLYEKIVTKSKELMDSLELSVQNHSEFNQVCQKLKLILKEQRDKIRENDSIAAEKDNILKKINIFREMKTANTTENELRNHLGDVFQLVSKTTTKKGINVMSKEISKIDSDKSQLIIQLDTIIEKMEEILIQWTDFESEFDEITNWFRLTESLIKDQQLQSTFENKENKLKLFVDKRNEVLNYEPKIEKFIDNSNNLLHTSGVERLKPLILQVGNRYQLILVLSKEIVAKWQNIADDHKNFNKKLAEFKSWLETLESKPAQILDDNDLDLNKKLSQLLSIYGSSDQTSAKISLLTSIGESLYPDTSAAGRETIRQQLKDIRERWDTLDEKVKTAQKTLGVQSQQWNSYQETLLQTINWLEGIEKVIASNQSPIWSSPQEIRSKLLKQKATMQEINSHSRMIETIMEKGKSIKKPKDESDPDISLKDRYDLLREKMNNSISQLENYLETYQQYQDLHKSYQDTQKQLWDQLSIYTDYSGNKQILESRLNKVNVIQTTFNNNKTNIIDNGTFCRKL</sequence>
<feature type="domain" description="Calponin-homology (CH)" evidence="16">
    <location>
        <begin position="306"/>
        <end position="411"/>
    </location>
</feature>
<feature type="coiled-coil region" evidence="14">
    <location>
        <begin position="1589"/>
        <end position="1626"/>
    </location>
</feature>
<keyword evidence="13" id="KW-0539">Nucleus</keyword>
<dbReference type="OrthoDB" id="6596120at2759"/>
<dbReference type="GO" id="GO:0007097">
    <property type="term" value="P:nuclear migration"/>
    <property type="evidence" value="ECO:0007669"/>
    <property type="project" value="UniProtKB-ARBA"/>
</dbReference>
<dbReference type="GO" id="GO:0005856">
    <property type="term" value="C:cytoskeleton"/>
    <property type="evidence" value="ECO:0007669"/>
    <property type="project" value="UniProtKB-SubCell"/>
</dbReference>
<keyword evidence="7" id="KW-0677">Repeat</keyword>
<dbReference type="EnsemblMetazoa" id="XM_016807244.2">
    <property type="protein sequence ID" value="XP_016662733.1"/>
    <property type="gene ID" value="LOC100165351"/>
</dbReference>
<keyword evidence="10" id="KW-0472">Membrane</keyword>
<evidence type="ECO:0000256" key="15">
    <source>
        <dbReference type="SAM" id="MobiDB-lite"/>
    </source>
</evidence>
<dbReference type="FunFam" id="1.10.418.10:FF:000037">
    <property type="entry name" value="nesprin-1 isoform X1"/>
    <property type="match status" value="1"/>
</dbReference>
<dbReference type="GO" id="GO:0006997">
    <property type="term" value="P:nucleus organization"/>
    <property type="evidence" value="ECO:0007669"/>
    <property type="project" value="UniProtKB-ARBA"/>
</dbReference>
<dbReference type="InterPro" id="IPR057057">
    <property type="entry name" value="Spectrin_SYNE1"/>
</dbReference>
<dbReference type="PANTHER" id="PTHR47535:SF1">
    <property type="entry name" value="NESPRIN-1"/>
    <property type="match status" value="1"/>
</dbReference>
<feature type="coiled-coil region" evidence="14">
    <location>
        <begin position="2467"/>
        <end position="2513"/>
    </location>
</feature>
<dbReference type="RefSeq" id="XP_016662733.1">
    <property type="nucleotide sequence ID" value="XM_016807244.2"/>
</dbReference>
<dbReference type="GO" id="GO:0030017">
    <property type="term" value="C:sarcomere"/>
    <property type="evidence" value="ECO:0007669"/>
    <property type="project" value="UniProtKB-SubCell"/>
</dbReference>
<comment type="similarity">
    <text evidence="4">Belongs to the nesprin family.</text>
</comment>
<feature type="coiled-coil region" evidence="14">
    <location>
        <begin position="1445"/>
        <end position="1479"/>
    </location>
</feature>
<dbReference type="GeneID" id="100165351"/>
<evidence type="ECO:0000256" key="4">
    <source>
        <dbReference type="ARBA" id="ARBA00008619"/>
    </source>
</evidence>
<dbReference type="PROSITE" id="PS00019">
    <property type="entry name" value="ACTININ_1"/>
    <property type="match status" value="1"/>
</dbReference>
<evidence type="ECO:0000256" key="5">
    <source>
        <dbReference type="ARBA" id="ARBA00022490"/>
    </source>
</evidence>
<keyword evidence="18" id="KW-1185">Reference proteome</keyword>
<dbReference type="SUPFAM" id="SSF46966">
    <property type="entry name" value="Spectrin repeat"/>
    <property type="match status" value="13"/>
</dbReference>
<evidence type="ECO:0000256" key="1">
    <source>
        <dbReference type="ARBA" id="ARBA00004126"/>
    </source>
</evidence>
<dbReference type="Pfam" id="PF00307">
    <property type="entry name" value="CH"/>
    <property type="match status" value="2"/>
</dbReference>
<dbReference type="PROSITE" id="PS50021">
    <property type="entry name" value="CH"/>
    <property type="match status" value="2"/>
</dbReference>
<feature type="coiled-coil region" evidence="14">
    <location>
        <begin position="2717"/>
        <end position="2815"/>
    </location>
</feature>
<keyword evidence="8" id="KW-1133">Transmembrane helix</keyword>
<comment type="subcellular location">
    <subcellularLocation>
        <location evidence="3">Cytoplasm</location>
        <location evidence="3">Cytoskeleton</location>
    </subcellularLocation>
    <subcellularLocation>
        <location evidence="2">Cytoplasm</location>
        <location evidence="2">Myofibril</location>
        <location evidence="2">Sarcomere</location>
    </subcellularLocation>
    <subcellularLocation>
        <location evidence="1">Nucleus membrane</location>
    </subcellularLocation>
</comment>
<accession>A0A8R2D5S3</accession>
<feature type="region of interest" description="Disordered" evidence="15">
    <location>
        <begin position="1"/>
        <end position="65"/>
    </location>
</feature>
<evidence type="ECO:0000256" key="10">
    <source>
        <dbReference type="ARBA" id="ARBA00023136"/>
    </source>
</evidence>
<evidence type="ECO:0000256" key="11">
    <source>
        <dbReference type="ARBA" id="ARBA00023203"/>
    </source>
</evidence>
<evidence type="ECO:0000259" key="16">
    <source>
        <dbReference type="PROSITE" id="PS50021"/>
    </source>
</evidence>
<feature type="coiled-coil region" evidence="14">
    <location>
        <begin position="3253"/>
        <end position="3280"/>
    </location>
</feature>
<evidence type="ECO:0000256" key="2">
    <source>
        <dbReference type="ARBA" id="ARBA00004204"/>
    </source>
</evidence>
<evidence type="ECO:0000313" key="18">
    <source>
        <dbReference type="Proteomes" id="UP000007819"/>
    </source>
</evidence>
<dbReference type="CDD" id="cd21241">
    <property type="entry name" value="CH_SYNE1_rpt1"/>
    <property type="match status" value="1"/>
</dbReference>
<dbReference type="FunFam" id="1.10.418.10:FF:000033">
    <property type="entry name" value="nesprin-1 isoform X1"/>
    <property type="match status" value="1"/>
</dbReference>
<evidence type="ECO:0000256" key="7">
    <source>
        <dbReference type="ARBA" id="ARBA00022737"/>
    </source>
</evidence>
<dbReference type="Proteomes" id="UP000007819">
    <property type="component" value="Chromosome A3"/>
</dbReference>
<dbReference type="Gene3D" id="1.10.418.10">
    <property type="entry name" value="Calponin-like domain"/>
    <property type="match status" value="2"/>
</dbReference>
<dbReference type="CDD" id="cd21243">
    <property type="entry name" value="CH_SYNE1_rpt2"/>
    <property type="match status" value="1"/>
</dbReference>
<feature type="coiled-coil region" evidence="14">
    <location>
        <begin position="845"/>
        <end position="872"/>
    </location>
</feature>
<dbReference type="GO" id="GO:0005640">
    <property type="term" value="C:nuclear outer membrane"/>
    <property type="evidence" value="ECO:0007669"/>
    <property type="project" value="TreeGrafter"/>
</dbReference>
<feature type="coiled-coil region" evidence="14">
    <location>
        <begin position="2569"/>
        <end position="2603"/>
    </location>
</feature>
<dbReference type="SUPFAM" id="SSF47576">
    <property type="entry name" value="Calponin-homology domain, CH-domain"/>
    <property type="match status" value="1"/>
</dbReference>
<dbReference type="SMART" id="SM00150">
    <property type="entry name" value="SPEC"/>
    <property type="match status" value="7"/>
</dbReference>
<keyword evidence="6" id="KW-0812">Transmembrane</keyword>
<keyword evidence="11" id="KW-0009">Actin-binding</keyword>
<feature type="coiled-coil region" evidence="14">
    <location>
        <begin position="1997"/>
        <end position="2071"/>
    </location>
</feature>
<name>A0A8R2D5S3_ACYPI</name>
<protein>
    <recommendedName>
        <fullName evidence="16">Calponin-homology (CH) domain-containing protein</fullName>
    </recommendedName>
</protein>
<reference evidence="17" key="2">
    <citation type="submission" date="2022-06" db="UniProtKB">
        <authorList>
            <consortium name="EnsemblMetazoa"/>
        </authorList>
    </citation>
    <scope>IDENTIFICATION</scope>
</reference>
<evidence type="ECO:0000256" key="9">
    <source>
        <dbReference type="ARBA" id="ARBA00023054"/>
    </source>
</evidence>
<evidence type="ECO:0000256" key="8">
    <source>
        <dbReference type="ARBA" id="ARBA00022989"/>
    </source>
</evidence>
<dbReference type="GO" id="GO:0034993">
    <property type="term" value="C:meiotic nuclear membrane microtubule tethering complex"/>
    <property type="evidence" value="ECO:0007669"/>
    <property type="project" value="TreeGrafter"/>
</dbReference>
<proteinExistence type="inferred from homology"/>
<dbReference type="InterPro" id="IPR036872">
    <property type="entry name" value="CH_dom_sf"/>
</dbReference>
<evidence type="ECO:0000313" key="17">
    <source>
        <dbReference type="EnsemblMetazoa" id="XP_016662733.1"/>
    </source>
</evidence>
<dbReference type="InterPro" id="IPR001715">
    <property type="entry name" value="CH_dom"/>
</dbReference>
<keyword evidence="5" id="KW-0963">Cytoplasm</keyword>
<dbReference type="Pfam" id="PF25034">
    <property type="entry name" value="Spectrin_SYNE1"/>
    <property type="match status" value="1"/>
</dbReference>
<dbReference type="PANTHER" id="PTHR47535">
    <property type="entry name" value="MUSCLE-SPECIFIC PROTEIN 300 KDA, ISOFORM G"/>
    <property type="match status" value="1"/>
</dbReference>
<dbReference type="InterPro" id="IPR047290">
    <property type="entry name" value="CH_SYNE1_rpt1"/>
</dbReference>
<evidence type="ECO:0000256" key="12">
    <source>
        <dbReference type="ARBA" id="ARBA00023212"/>
    </source>
</evidence>
<dbReference type="InterPro" id="IPR052403">
    <property type="entry name" value="LINC-complex_assoc"/>
</dbReference>
<feature type="coiled-coil region" evidence="14">
    <location>
        <begin position="2249"/>
        <end position="2276"/>
    </location>
</feature>
<keyword evidence="9 14" id="KW-0175">Coiled coil</keyword>
<reference evidence="18" key="1">
    <citation type="submission" date="2010-06" db="EMBL/GenBank/DDBJ databases">
        <authorList>
            <person name="Jiang H."/>
            <person name="Abraham K."/>
            <person name="Ali S."/>
            <person name="Alsbrooks S.L."/>
            <person name="Anim B.N."/>
            <person name="Anosike U.S."/>
            <person name="Attaway T."/>
            <person name="Bandaranaike D.P."/>
            <person name="Battles P.K."/>
            <person name="Bell S.N."/>
            <person name="Bell A.V."/>
            <person name="Beltran B."/>
            <person name="Bickham C."/>
            <person name="Bustamante Y."/>
            <person name="Caleb T."/>
            <person name="Canada A."/>
            <person name="Cardenas V."/>
            <person name="Carter K."/>
            <person name="Chacko J."/>
            <person name="Chandrabose M.N."/>
            <person name="Chavez D."/>
            <person name="Chavez A."/>
            <person name="Chen L."/>
            <person name="Chu H.-S."/>
            <person name="Claassen K.J."/>
            <person name="Cockrell R."/>
            <person name="Collins M."/>
            <person name="Cooper J.A."/>
            <person name="Cree A."/>
            <person name="Curry S.M."/>
            <person name="Da Y."/>
            <person name="Dao M.D."/>
            <person name="Das B."/>
            <person name="Davila M.-L."/>
            <person name="Davy-Carroll L."/>
            <person name="Denson S."/>
            <person name="Dinh H."/>
            <person name="Ebong V.E."/>
            <person name="Edwards J.R."/>
            <person name="Egan A."/>
            <person name="El-Daye J."/>
            <person name="Escobedo L."/>
            <person name="Fernandez S."/>
            <person name="Fernando P.R."/>
            <person name="Flagg N."/>
            <person name="Forbes L.D."/>
            <person name="Fowler R.G."/>
            <person name="Fu Q."/>
            <person name="Gabisi R.A."/>
            <person name="Ganer J."/>
            <person name="Garbino Pronczuk A."/>
            <person name="Garcia R.M."/>
            <person name="Garner T."/>
            <person name="Garrett T.E."/>
            <person name="Gonzalez D.A."/>
            <person name="Hamid H."/>
            <person name="Hawkins E.S."/>
            <person name="Hirani K."/>
            <person name="Hogues M.E."/>
            <person name="Hollins B."/>
            <person name="Hsiao C.-H."/>
            <person name="Jabil R."/>
            <person name="James M.L."/>
            <person name="Jhangiani S.N."/>
            <person name="Johnson B."/>
            <person name="Johnson Q."/>
            <person name="Joshi V."/>
            <person name="Kalu J.B."/>
            <person name="Kam C."/>
            <person name="Kashfia A."/>
            <person name="Keebler J."/>
            <person name="Kisamo H."/>
            <person name="Kovar C.L."/>
            <person name="Lago L.A."/>
            <person name="Lai C.-Y."/>
            <person name="Laidlaw J."/>
            <person name="Lara F."/>
            <person name="Le T.-K."/>
            <person name="Lee S.L."/>
            <person name="Legall F.H."/>
            <person name="Lemon S.J."/>
            <person name="Lewis L.R."/>
            <person name="Li B."/>
            <person name="Liu Y."/>
            <person name="Liu Y.-S."/>
            <person name="Lopez J."/>
            <person name="Lozado R.J."/>
            <person name="Lu J."/>
            <person name="Madu R.C."/>
            <person name="Maheshwari M."/>
            <person name="Maheshwari R."/>
            <person name="Malloy K."/>
            <person name="Martinez E."/>
            <person name="Mathew T."/>
            <person name="Mercado I.C."/>
            <person name="Mercado C."/>
            <person name="Meyer B."/>
            <person name="Montgomery K."/>
            <person name="Morgan M.B."/>
            <person name="Munidasa M."/>
            <person name="Nazareth L.V."/>
            <person name="Nelson J."/>
            <person name="Ng B.M."/>
            <person name="Nguyen N.B."/>
            <person name="Nguyen P.Q."/>
            <person name="Nguyen T."/>
            <person name="Obregon M."/>
            <person name="Okwuonu G.O."/>
            <person name="Onwere C.G."/>
            <person name="Orozco G."/>
            <person name="Parra A."/>
            <person name="Patel S."/>
            <person name="Patil S."/>
            <person name="Perez A."/>
            <person name="Perez Y."/>
            <person name="Pham C."/>
            <person name="Primus E.L."/>
            <person name="Pu L.-L."/>
            <person name="Puazo M."/>
            <person name="Qin X."/>
            <person name="Quiroz J.B."/>
            <person name="Reese J."/>
            <person name="Richards S."/>
            <person name="Rives C.M."/>
            <person name="Robberts R."/>
            <person name="Ruiz S.J."/>
            <person name="Ruiz M.J."/>
            <person name="Santibanez J."/>
            <person name="Schneider B.W."/>
            <person name="Sisson I."/>
            <person name="Smith M."/>
            <person name="Sodergren E."/>
            <person name="Song X.-Z."/>
            <person name="Song B.B."/>
            <person name="Summersgill H."/>
            <person name="Thelus R."/>
            <person name="Thornton R.D."/>
            <person name="Trejos Z.Y."/>
            <person name="Usmani K."/>
            <person name="Vattathil S."/>
            <person name="Villasana D."/>
            <person name="Walker D.L."/>
            <person name="Wang S."/>
            <person name="Wang K."/>
            <person name="White C.S."/>
            <person name="Williams A.C."/>
            <person name="Williamson J."/>
            <person name="Wilson K."/>
            <person name="Woghiren I.O."/>
            <person name="Woodworth J.R."/>
            <person name="Worley K.C."/>
            <person name="Wright R.A."/>
            <person name="Wu W."/>
            <person name="Young L."/>
            <person name="Zhang L."/>
            <person name="Zhang J."/>
            <person name="Zhu Y."/>
            <person name="Muzny D.M."/>
            <person name="Weinstock G."/>
            <person name="Gibbs R.A."/>
        </authorList>
    </citation>
    <scope>NUCLEOTIDE SEQUENCE [LARGE SCALE GENOMIC DNA]</scope>
    <source>
        <strain evidence="18">LSR1</strain>
    </source>
</reference>
<dbReference type="InterPro" id="IPR047291">
    <property type="entry name" value="CH_SYNE1_rpt2"/>
</dbReference>
<organism evidence="17 18">
    <name type="scientific">Acyrthosiphon pisum</name>
    <name type="common">Pea aphid</name>
    <dbReference type="NCBI Taxonomy" id="7029"/>
    <lineage>
        <taxon>Eukaryota</taxon>
        <taxon>Metazoa</taxon>
        <taxon>Ecdysozoa</taxon>
        <taxon>Arthropoda</taxon>
        <taxon>Hexapoda</taxon>
        <taxon>Insecta</taxon>
        <taxon>Pterygota</taxon>
        <taxon>Neoptera</taxon>
        <taxon>Paraneoptera</taxon>
        <taxon>Hemiptera</taxon>
        <taxon>Sternorrhyncha</taxon>
        <taxon>Aphidomorpha</taxon>
        <taxon>Aphidoidea</taxon>
        <taxon>Aphididae</taxon>
        <taxon>Macrosiphini</taxon>
        <taxon>Acyrthosiphon</taxon>
    </lineage>
</organism>
<dbReference type="InterPro" id="IPR001589">
    <property type="entry name" value="Actinin_actin-bd_CS"/>
</dbReference>
<evidence type="ECO:0000256" key="14">
    <source>
        <dbReference type="SAM" id="Coils"/>
    </source>
</evidence>
<evidence type="ECO:0000256" key="13">
    <source>
        <dbReference type="ARBA" id="ARBA00023242"/>
    </source>
</evidence>
<feature type="compositionally biased region" description="Basic and acidic residues" evidence="15">
    <location>
        <begin position="30"/>
        <end position="48"/>
    </location>
</feature>
<dbReference type="Gene3D" id="1.20.58.60">
    <property type="match status" value="10"/>
</dbReference>
<dbReference type="CDD" id="cd00176">
    <property type="entry name" value="SPEC"/>
    <property type="match status" value="2"/>
</dbReference>